<keyword evidence="2" id="KW-1185">Reference proteome</keyword>
<reference evidence="2" key="1">
    <citation type="submission" date="2014-09" db="EMBL/GenBank/DDBJ databases">
        <authorList>
            <person name="Mudge J."/>
            <person name="Ramaraj T."/>
            <person name="Lindquist I.E."/>
            <person name="Bharti A.K."/>
            <person name="Sundararajan A."/>
            <person name="Cameron C.T."/>
            <person name="Woodward J.E."/>
            <person name="May G.D."/>
            <person name="Brubaker C."/>
            <person name="Broadhvest J."/>
            <person name="Wilkins T.A."/>
        </authorList>
    </citation>
    <scope>NUCLEOTIDE SEQUENCE</scope>
    <source>
        <strain evidence="2">cv. AKA8401</strain>
    </source>
</reference>
<dbReference type="AlphaFoldDB" id="A0A0B0P5H0"/>
<proteinExistence type="predicted"/>
<dbReference type="EMBL" id="KN410967">
    <property type="protein sequence ID" value="KHG18621.1"/>
    <property type="molecule type" value="Genomic_DNA"/>
</dbReference>
<evidence type="ECO:0000313" key="1">
    <source>
        <dbReference type="EMBL" id="KHG18621.1"/>
    </source>
</evidence>
<dbReference type="Proteomes" id="UP000032142">
    <property type="component" value="Unassembled WGS sequence"/>
</dbReference>
<evidence type="ECO:0000313" key="2">
    <source>
        <dbReference type="Proteomes" id="UP000032142"/>
    </source>
</evidence>
<sequence>MFCYHYSFEMISFINMN</sequence>
<protein>
    <submittedName>
        <fullName evidence="1">Uncharacterized protein</fullName>
    </submittedName>
</protein>
<gene>
    <name evidence="1" type="ORF">F383_24866</name>
</gene>
<organism evidence="1 2">
    <name type="scientific">Gossypium arboreum</name>
    <name type="common">Tree cotton</name>
    <name type="synonym">Gossypium nanking</name>
    <dbReference type="NCBI Taxonomy" id="29729"/>
    <lineage>
        <taxon>Eukaryota</taxon>
        <taxon>Viridiplantae</taxon>
        <taxon>Streptophyta</taxon>
        <taxon>Embryophyta</taxon>
        <taxon>Tracheophyta</taxon>
        <taxon>Spermatophyta</taxon>
        <taxon>Magnoliopsida</taxon>
        <taxon>eudicotyledons</taxon>
        <taxon>Gunneridae</taxon>
        <taxon>Pentapetalae</taxon>
        <taxon>rosids</taxon>
        <taxon>malvids</taxon>
        <taxon>Malvales</taxon>
        <taxon>Malvaceae</taxon>
        <taxon>Malvoideae</taxon>
        <taxon>Gossypium</taxon>
    </lineage>
</organism>
<name>A0A0B0P5H0_GOSAR</name>
<accession>A0A0B0P5H0</accession>